<name>A0A1H3N7K0_9RHOB</name>
<evidence type="ECO:0000256" key="1">
    <source>
        <dbReference type="SAM" id="Coils"/>
    </source>
</evidence>
<dbReference type="GO" id="GO:0003677">
    <property type="term" value="F:DNA binding"/>
    <property type="evidence" value="ECO:0007669"/>
    <property type="project" value="InterPro"/>
</dbReference>
<evidence type="ECO:0000313" key="4">
    <source>
        <dbReference type="Proteomes" id="UP000199286"/>
    </source>
</evidence>
<gene>
    <name evidence="3" type="ORF">SAMN05444340_12117</name>
</gene>
<organism evidence="3 4">
    <name type="scientific">Citreimonas salinaria</name>
    <dbReference type="NCBI Taxonomy" id="321339"/>
    <lineage>
        <taxon>Bacteria</taxon>
        <taxon>Pseudomonadati</taxon>
        <taxon>Pseudomonadota</taxon>
        <taxon>Alphaproteobacteria</taxon>
        <taxon>Rhodobacterales</taxon>
        <taxon>Roseobacteraceae</taxon>
        <taxon>Citreimonas</taxon>
    </lineage>
</organism>
<dbReference type="GO" id="GO:0005524">
    <property type="term" value="F:ATP binding"/>
    <property type="evidence" value="ECO:0007669"/>
    <property type="project" value="InterPro"/>
</dbReference>
<dbReference type="InterPro" id="IPR006935">
    <property type="entry name" value="Helicase/UvrB_N"/>
</dbReference>
<feature type="coiled-coil region" evidence="1">
    <location>
        <begin position="593"/>
        <end position="620"/>
    </location>
</feature>
<feature type="domain" description="Helicase/UvrB N-terminal" evidence="2">
    <location>
        <begin position="73"/>
        <end position="129"/>
    </location>
</feature>
<reference evidence="3 4" key="1">
    <citation type="submission" date="2016-10" db="EMBL/GenBank/DDBJ databases">
        <authorList>
            <person name="de Groot N.N."/>
        </authorList>
    </citation>
    <scope>NUCLEOTIDE SEQUENCE [LARGE SCALE GENOMIC DNA]</scope>
    <source>
        <strain evidence="3 4">DSM 26880</strain>
    </source>
</reference>
<evidence type="ECO:0000259" key="2">
    <source>
        <dbReference type="Pfam" id="PF04851"/>
    </source>
</evidence>
<protein>
    <submittedName>
        <fullName evidence="3">Type III restriction enzyme, res subunit</fullName>
    </submittedName>
</protein>
<keyword evidence="4" id="KW-1185">Reference proteome</keyword>
<dbReference type="SUPFAM" id="SSF52540">
    <property type="entry name" value="P-loop containing nucleoside triphosphate hydrolases"/>
    <property type="match status" value="1"/>
</dbReference>
<dbReference type="STRING" id="321339.SAMN05444340_12117"/>
<dbReference type="RefSeq" id="WP_177177990.1">
    <property type="nucleotide sequence ID" value="NZ_FNPF01000021.1"/>
</dbReference>
<proteinExistence type="predicted"/>
<accession>A0A1H3N7K0</accession>
<dbReference type="Pfam" id="PF04851">
    <property type="entry name" value="ResIII"/>
    <property type="match status" value="1"/>
</dbReference>
<dbReference type="GO" id="GO:0016787">
    <property type="term" value="F:hydrolase activity"/>
    <property type="evidence" value="ECO:0007669"/>
    <property type="project" value="InterPro"/>
</dbReference>
<dbReference type="Gene3D" id="3.40.50.300">
    <property type="entry name" value="P-loop containing nucleotide triphosphate hydrolases"/>
    <property type="match status" value="1"/>
</dbReference>
<dbReference type="EMBL" id="FNPF01000021">
    <property type="protein sequence ID" value="SDY84723.1"/>
    <property type="molecule type" value="Genomic_DNA"/>
</dbReference>
<dbReference type="Proteomes" id="UP000199286">
    <property type="component" value="Unassembled WGS sequence"/>
</dbReference>
<evidence type="ECO:0000313" key="3">
    <source>
        <dbReference type="EMBL" id="SDY84723.1"/>
    </source>
</evidence>
<sequence>MNKMTRTFAGVEAASAELTYFDRSRAEPLHTMPRQFSFDHAVERIPDDMKGPEFTDSTISAMMPRILASAADERAVAQIIHAPAGTGKTYQAVRSVAALIANGTISKVVLYLVPTHALAAQTEEKYRNLDILARTYLGQSQADACTRSDTAQAVAEIGLSARDLCGSEDDEDRCPDFYDCPLQKLRAEIARNRPPVLIAPVEYLRSGGLPPEVMDPGLIIIDESIVSTMIRHDTIQAQKLGKVWSEKLRSLGELEEGYEALHDLQNDLLTSLGDPDPVSRMLKRYGSMKELLSKINAVIDLRQSEMRALIGGIGGRTTAEHVSRARLPKYYSRELQLWSSLRDRVLAIHAGRETSNWVAARTAENHEDAKREDVYIDFIDRIEFPSKSPVIMLDASADEAIYQRLFRATHTVKYTRYARPIDTLHRTAIVGLSCSKSSLTQRFDGSVKDGRNREQERQNRIARIDSVLDAIGRREGKRSILLVATHAVIQSIKDGEIGKRFVDNHDVTLAHFGSLRGLNKHEKTMTTIILGKLEPNEDGARRIAAGISEDPDRVLASKPERVKSNALIALRDGRAGEISTSTYKDPDMARVLYQIREEEIVQAEQRIRAARRQKEDIRSYIIGDVIPASFRFDDVYHIKDFMKSKLDEVAEAYHGCLSALAYQDLHGTTAQAARQFMKKHDFQKSSVPVGWQAWTVQKDGARGAPMYVYGKRGEVTENAVALHVARLKEWALEDVRVLPAKEETAAA</sequence>
<dbReference type="InterPro" id="IPR027417">
    <property type="entry name" value="P-loop_NTPase"/>
</dbReference>
<keyword evidence="1" id="KW-0175">Coiled coil</keyword>
<dbReference type="AlphaFoldDB" id="A0A1H3N7K0"/>